<keyword evidence="2" id="KW-0812">Transmembrane</keyword>
<organism evidence="3 4">
    <name type="scientific">Sphingorhabdus lutea</name>
    <dbReference type="NCBI Taxonomy" id="1913578"/>
    <lineage>
        <taxon>Bacteria</taxon>
        <taxon>Pseudomonadati</taxon>
        <taxon>Pseudomonadota</taxon>
        <taxon>Alphaproteobacteria</taxon>
        <taxon>Sphingomonadales</taxon>
        <taxon>Sphingomonadaceae</taxon>
        <taxon>Sphingorhabdus</taxon>
    </lineage>
</organism>
<sequence length="69" mass="7737">MTPVVKIILITILLFIGFNLFLYGRFRRVMREIKKQAELQADAAEAEARGQIIEGSASIKKASIKEDDA</sequence>
<dbReference type="KEGG" id="sphl:LPB140_04955"/>
<keyword evidence="2" id="KW-1133">Transmembrane helix</keyword>
<keyword evidence="1" id="KW-0175">Coiled coil</keyword>
<feature type="coiled-coil region" evidence="1">
    <location>
        <begin position="27"/>
        <end position="54"/>
    </location>
</feature>
<evidence type="ECO:0000256" key="1">
    <source>
        <dbReference type="SAM" id="Coils"/>
    </source>
</evidence>
<evidence type="ECO:0000313" key="4">
    <source>
        <dbReference type="Proteomes" id="UP000242561"/>
    </source>
</evidence>
<dbReference type="AlphaFoldDB" id="A0A1L3JAW0"/>
<evidence type="ECO:0000313" key="3">
    <source>
        <dbReference type="EMBL" id="APG62258.1"/>
    </source>
</evidence>
<name>A0A1L3JAW0_9SPHN</name>
<keyword evidence="4" id="KW-1185">Reference proteome</keyword>
<gene>
    <name evidence="3" type="ORF">LPB140_04955</name>
</gene>
<feature type="transmembrane region" description="Helical" evidence="2">
    <location>
        <begin position="6"/>
        <end position="26"/>
    </location>
</feature>
<reference evidence="3 4" key="1">
    <citation type="submission" date="2016-11" db="EMBL/GenBank/DDBJ databases">
        <title>Sphingorhabdus sp. LPB0140, isolated from marine environment.</title>
        <authorList>
            <person name="Kim E."/>
            <person name="Yi H."/>
        </authorList>
    </citation>
    <scope>NUCLEOTIDE SEQUENCE [LARGE SCALE GENOMIC DNA]</scope>
    <source>
        <strain evidence="3 4">LPB0140</strain>
    </source>
</reference>
<evidence type="ECO:0000256" key="2">
    <source>
        <dbReference type="SAM" id="Phobius"/>
    </source>
</evidence>
<accession>A0A1L3JAW0</accession>
<proteinExistence type="predicted"/>
<protein>
    <submittedName>
        <fullName evidence="3">Uncharacterized protein</fullName>
    </submittedName>
</protein>
<dbReference type="EMBL" id="CP018154">
    <property type="protein sequence ID" value="APG62258.1"/>
    <property type="molecule type" value="Genomic_DNA"/>
</dbReference>
<dbReference type="RefSeq" id="WP_072558909.1">
    <property type="nucleotide sequence ID" value="NZ_CP018154.1"/>
</dbReference>
<keyword evidence="2" id="KW-0472">Membrane</keyword>
<dbReference type="Proteomes" id="UP000242561">
    <property type="component" value="Chromosome"/>
</dbReference>
<dbReference type="STRING" id="1913578.LPB140_04955"/>